<dbReference type="KEGG" id="vcn:VOLCADRAFT_116421"/>
<dbReference type="Pfam" id="PF03959">
    <property type="entry name" value="FSH1"/>
    <property type="match status" value="1"/>
</dbReference>
<protein>
    <recommendedName>
        <fullName evidence="3">Serine hydrolase domain-containing protein</fullName>
    </recommendedName>
</protein>
<accession>D8TM07</accession>
<dbReference type="InterPro" id="IPR029058">
    <property type="entry name" value="AB_hydrolase_fold"/>
</dbReference>
<feature type="domain" description="Serine hydrolase" evidence="3">
    <location>
        <begin position="52"/>
        <end position="190"/>
    </location>
</feature>
<dbReference type="eggNOG" id="KOG2551">
    <property type="taxonomic scope" value="Eukaryota"/>
</dbReference>
<dbReference type="AlphaFoldDB" id="D8TM07"/>
<dbReference type="InterPro" id="IPR005645">
    <property type="entry name" value="FSH-like_dom"/>
</dbReference>
<dbReference type="EMBL" id="GL378327">
    <property type="protein sequence ID" value="EFJ51423.1"/>
    <property type="molecule type" value="Genomic_DNA"/>
</dbReference>
<feature type="transmembrane region" description="Helical" evidence="2">
    <location>
        <begin position="233"/>
        <end position="251"/>
    </location>
</feature>
<keyword evidence="5" id="KW-1185">Reference proteome</keyword>
<evidence type="ECO:0000313" key="4">
    <source>
        <dbReference type="EMBL" id="EFJ51423.1"/>
    </source>
</evidence>
<reference evidence="4 5" key="1">
    <citation type="journal article" date="2010" name="Science">
        <title>Genomic analysis of organismal complexity in the multicellular green alga Volvox carteri.</title>
        <authorList>
            <person name="Prochnik S.E."/>
            <person name="Umen J."/>
            <person name="Nedelcu A.M."/>
            <person name="Hallmann A."/>
            <person name="Miller S.M."/>
            <person name="Nishii I."/>
            <person name="Ferris P."/>
            <person name="Kuo A."/>
            <person name="Mitros T."/>
            <person name="Fritz-Laylin L.K."/>
            <person name="Hellsten U."/>
            <person name="Chapman J."/>
            <person name="Simakov O."/>
            <person name="Rensing S.A."/>
            <person name="Terry A."/>
            <person name="Pangilinan J."/>
            <person name="Kapitonov V."/>
            <person name="Jurka J."/>
            <person name="Salamov A."/>
            <person name="Shapiro H."/>
            <person name="Schmutz J."/>
            <person name="Grimwood J."/>
            <person name="Lindquist E."/>
            <person name="Lucas S."/>
            <person name="Grigoriev I.V."/>
            <person name="Schmitt R."/>
            <person name="Kirk D."/>
            <person name="Rokhsar D.S."/>
        </authorList>
    </citation>
    <scope>NUCLEOTIDE SEQUENCE [LARGE SCALE GENOMIC DNA]</scope>
    <source>
        <strain evidence="5">f. Nagariensis / Eve</strain>
    </source>
</reference>
<name>D8TM07_VOLCA</name>
<dbReference type="Proteomes" id="UP000001058">
    <property type="component" value="Unassembled WGS sequence"/>
</dbReference>
<sequence length="252" mass="26678">SAHSGAPPPGSPPVPGQAAPRPRLLALHGWRTSGVVLAQQAARGPPLTDVQRAFQPPFFEWWDAVQDKSGAVLRYEGVEATLALLVSELQRCSAAGRPVVGLVGFSQGAMLGGLVAALQERGEGGLRDIPPLRCVVLIGGGVVRDPAFAHLCHLIGRLDPLQPNGEQLVGMFKQPLVLFHDQGHVVPRLSADQLCQLGGFLRTHLLGSDLDPDASPGAVFPPCLMMGILRLRMLQTVLLAGMTLVLLLLTCC</sequence>
<dbReference type="OrthoDB" id="414698at2759"/>
<dbReference type="Gene3D" id="3.40.50.1820">
    <property type="entry name" value="alpha/beta hydrolase"/>
    <property type="match status" value="1"/>
</dbReference>
<evidence type="ECO:0000259" key="3">
    <source>
        <dbReference type="Pfam" id="PF03959"/>
    </source>
</evidence>
<gene>
    <name evidence="4" type="ORF">VOLCADRAFT_116421</name>
</gene>
<dbReference type="InParanoid" id="D8TM07"/>
<dbReference type="PANTHER" id="PTHR22778">
    <property type="entry name" value="OVARIAN CANCER GENE-2 PROTEIN-RELATED"/>
    <property type="match status" value="1"/>
</dbReference>
<keyword evidence="2" id="KW-1133">Transmembrane helix</keyword>
<dbReference type="GeneID" id="9620472"/>
<dbReference type="RefSeq" id="XP_002947375.1">
    <property type="nucleotide sequence ID" value="XM_002947329.1"/>
</dbReference>
<feature type="compositionally biased region" description="Pro residues" evidence="1">
    <location>
        <begin position="1"/>
        <end position="15"/>
    </location>
</feature>
<evidence type="ECO:0000256" key="1">
    <source>
        <dbReference type="SAM" id="MobiDB-lite"/>
    </source>
</evidence>
<evidence type="ECO:0000313" key="5">
    <source>
        <dbReference type="Proteomes" id="UP000001058"/>
    </source>
</evidence>
<evidence type="ECO:0000256" key="2">
    <source>
        <dbReference type="SAM" id="Phobius"/>
    </source>
</evidence>
<feature type="non-terminal residue" evidence="4">
    <location>
        <position position="1"/>
    </location>
</feature>
<organism evidence="5">
    <name type="scientific">Volvox carteri f. nagariensis</name>
    <dbReference type="NCBI Taxonomy" id="3068"/>
    <lineage>
        <taxon>Eukaryota</taxon>
        <taxon>Viridiplantae</taxon>
        <taxon>Chlorophyta</taxon>
        <taxon>core chlorophytes</taxon>
        <taxon>Chlorophyceae</taxon>
        <taxon>CS clade</taxon>
        <taxon>Chlamydomonadales</taxon>
        <taxon>Volvocaceae</taxon>
        <taxon>Volvox</taxon>
    </lineage>
</organism>
<feature type="region of interest" description="Disordered" evidence="1">
    <location>
        <begin position="1"/>
        <end position="20"/>
    </location>
</feature>
<proteinExistence type="predicted"/>
<dbReference type="PANTHER" id="PTHR22778:SF51">
    <property type="entry name" value="DIHYDROFOLATE REDUCTASE"/>
    <property type="match status" value="1"/>
</dbReference>
<dbReference type="SUPFAM" id="SSF53474">
    <property type="entry name" value="alpha/beta-Hydrolases"/>
    <property type="match status" value="1"/>
</dbReference>
<keyword evidence="2" id="KW-0472">Membrane</keyword>
<keyword evidence="2" id="KW-0812">Transmembrane</keyword>